<proteinExistence type="predicted"/>
<dbReference type="InterPro" id="IPR008780">
    <property type="entry name" value="Plasmodium_Vir"/>
</dbReference>
<gene>
    <name evidence="2" type="ORF">POVCU1_072980</name>
</gene>
<evidence type="ECO:0000313" key="2">
    <source>
        <dbReference type="EMBL" id="SBT02096.1"/>
    </source>
</evidence>
<name>A0A1A8XA14_PLAOA</name>
<sequence length="344" mass="40486">YPSFIHSDLYRLYKFFFSNNYDNNSFHYACNYYLEKSIPELNNLRRFCLMAELALQNVNKSIYTYGLDNIDKGCEYIRYLLYERIRNISNYINNIQNLYNALDAIKASNQINNSICKLENFDIENDEFVKKKELYFHREILQWIKKKHATIYNYNSSYENYLHDCATKYREIVRNNNCKNFESYKQELKDFKDTFEVTKQFLLEQNEISSVDYLELPDIPTCPLTSADTKLENAGDGLHTAQTIDPGVAHSEDNDSPTDDTSTDNGITGGIVSSISFGMIFLFFISYKFTPFGQKLHQLKGIPKKFFNKAEDESHELSLERGDSDYIEMNNDMYNMKYHSIQNY</sequence>
<dbReference type="EMBL" id="FLQV01003069">
    <property type="protein sequence ID" value="SBT02096.1"/>
    <property type="molecule type" value="Genomic_DNA"/>
</dbReference>
<feature type="region of interest" description="Disordered" evidence="1">
    <location>
        <begin position="241"/>
        <end position="265"/>
    </location>
</feature>
<reference evidence="3" key="1">
    <citation type="submission" date="2016-05" db="EMBL/GenBank/DDBJ databases">
        <authorList>
            <person name="Naeem Raeece"/>
        </authorList>
    </citation>
    <scope>NUCLEOTIDE SEQUENCE [LARGE SCALE GENOMIC DNA]</scope>
</reference>
<evidence type="ECO:0000313" key="3">
    <source>
        <dbReference type="Proteomes" id="UP000078546"/>
    </source>
</evidence>
<dbReference type="Proteomes" id="UP000078546">
    <property type="component" value="Unassembled WGS sequence"/>
</dbReference>
<dbReference type="Pfam" id="PF05795">
    <property type="entry name" value="Plasmodium_Vir"/>
    <property type="match status" value="1"/>
</dbReference>
<evidence type="ECO:0000256" key="1">
    <source>
        <dbReference type="SAM" id="MobiDB-lite"/>
    </source>
</evidence>
<organism evidence="2 3">
    <name type="scientific">Plasmodium ovale curtisi</name>
    <dbReference type="NCBI Taxonomy" id="864141"/>
    <lineage>
        <taxon>Eukaryota</taxon>
        <taxon>Sar</taxon>
        <taxon>Alveolata</taxon>
        <taxon>Apicomplexa</taxon>
        <taxon>Aconoidasida</taxon>
        <taxon>Haemosporida</taxon>
        <taxon>Plasmodiidae</taxon>
        <taxon>Plasmodium</taxon>
        <taxon>Plasmodium (Plasmodium)</taxon>
    </lineage>
</organism>
<protein>
    <submittedName>
        <fullName evidence="2">PIR Superfamily Protein</fullName>
    </submittedName>
</protein>
<feature type="non-terminal residue" evidence="2">
    <location>
        <position position="1"/>
    </location>
</feature>
<dbReference type="AlphaFoldDB" id="A0A1A8XA14"/>
<accession>A0A1A8XA14</accession>